<comment type="subcellular location">
    <subcellularLocation>
        <location evidence="1">Cell membrane</location>
        <topology evidence="1">Multi-pass membrane protein</topology>
    </subcellularLocation>
</comment>
<dbReference type="WBParaSite" id="Pan_g15712.t1">
    <property type="protein sequence ID" value="Pan_g15712.t1"/>
    <property type="gene ID" value="Pan_g15712"/>
</dbReference>
<evidence type="ECO:0000256" key="8">
    <source>
        <dbReference type="ARBA" id="ARBA00022989"/>
    </source>
</evidence>
<evidence type="ECO:0000256" key="17">
    <source>
        <dbReference type="ARBA" id="ARBA00036239"/>
    </source>
</evidence>
<evidence type="ECO:0000256" key="12">
    <source>
        <dbReference type="ARBA" id="ARBA00023136"/>
    </source>
</evidence>
<evidence type="ECO:0000256" key="1">
    <source>
        <dbReference type="ARBA" id="ARBA00004651"/>
    </source>
</evidence>
<keyword evidence="4" id="KW-1003">Cell membrane</keyword>
<evidence type="ECO:0000256" key="18">
    <source>
        <dbReference type="ARBA" id="ARBA00061650"/>
    </source>
</evidence>
<dbReference type="FunFam" id="1.10.287.70:FF:000061">
    <property type="entry name" value="Sodium leak channel non-selective protein"/>
    <property type="match status" value="1"/>
</dbReference>
<dbReference type="Gene3D" id="1.20.120.350">
    <property type="entry name" value="Voltage-gated potassium channels. Chain C"/>
    <property type="match status" value="1"/>
</dbReference>
<dbReference type="GO" id="GO:0034702">
    <property type="term" value="C:monoatomic ion channel complex"/>
    <property type="evidence" value="ECO:0007669"/>
    <property type="project" value="UniProtKB-KW"/>
</dbReference>
<evidence type="ECO:0000259" key="23">
    <source>
        <dbReference type="Pfam" id="PF00520"/>
    </source>
</evidence>
<dbReference type="FunFam" id="1.10.287.70:FF:000060">
    <property type="entry name" value="Sodium leak channel non-selective protein"/>
    <property type="match status" value="1"/>
</dbReference>
<evidence type="ECO:0000256" key="15">
    <source>
        <dbReference type="ARBA" id="ARBA00023201"/>
    </source>
</evidence>
<feature type="domain" description="Ion transport" evidence="23">
    <location>
        <begin position="19"/>
        <end position="92"/>
    </location>
</feature>
<feature type="transmembrane region" description="Helical" evidence="22">
    <location>
        <begin position="147"/>
        <end position="163"/>
    </location>
</feature>
<comment type="similarity">
    <text evidence="18">Belongs to the NALCN family.</text>
</comment>
<dbReference type="SUPFAM" id="SSF81324">
    <property type="entry name" value="Voltage-gated potassium channels"/>
    <property type="match status" value="1"/>
</dbReference>
<keyword evidence="5 22" id="KW-0812">Transmembrane</keyword>
<dbReference type="PANTHER" id="PTHR46141">
    <property type="entry name" value="SODIUM LEAK CHANNEL NON-SELECTIVE PROTEIN"/>
    <property type="match status" value="1"/>
</dbReference>
<protein>
    <recommendedName>
        <fullName evidence="19">Sodium leak channel NALCN</fullName>
    </recommendedName>
    <alternativeName>
        <fullName evidence="20">Sodium leak channel non-selective protein</fullName>
    </alternativeName>
    <alternativeName>
        <fullName evidence="21">Voltage gated channel-like protein 1</fullName>
    </alternativeName>
</protein>
<keyword evidence="8 22" id="KW-1133">Transmembrane helix</keyword>
<keyword evidence="11" id="KW-0406">Ion transport</keyword>
<feature type="transmembrane region" description="Helical" evidence="22">
    <location>
        <begin position="375"/>
        <end position="397"/>
    </location>
</feature>
<evidence type="ECO:0000313" key="24">
    <source>
        <dbReference type="Proteomes" id="UP000492821"/>
    </source>
</evidence>
<feature type="transmembrane region" description="Helical" evidence="22">
    <location>
        <begin position="61"/>
        <end position="88"/>
    </location>
</feature>
<keyword evidence="2" id="KW-0813">Transport</keyword>
<reference evidence="25" key="2">
    <citation type="submission" date="2020-10" db="UniProtKB">
        <authorList>
            <consortium name="WormBaseParasite"/>
        </authorList>
    </citation>
    <scope>IDENTIFICATION</scope>
</reference>
<proteinExistence type="inferred from homology"/>
<feature type="transmembrane region" description="Helical" evidence="22">
    <location>
        <begin position="286"/>
        <end position="309"/>
    </location>
</feature>
<keyword evidence="16" id="KW-0407">Ion channel</keyword>
<evidence type="ECO:0000256" key="10">
    <source>
        <dbReference type="ARBA" id="ARBA00023054"/>
    </source>
</evidence>
<accession>A0A7E4ZT64</accession>
<organism evidence="24 25">
    <name type="scientific">Panagrellus redivivus</name>
    <name type="common">Microworm</name>
    <dbReference type="NCBI Taxonomy" id="6233"/>
    <lineage>
        <taxon>Eukaryota</taxon>
        <taxon>Metazoa</taxon>
        <taxon>Ecdysozoa</taxon>
        <taxon>Nematoda</taxon>
        <taxon>Chromadorea</taxon>
        <taxon>Rhabditida</taxon>
        <taxon>Tylenchina</taxon>
        <taxon>Panagrolaimomorpha</taxon>
        <taxon>Panagrolaimoidea</taxon>
        <taxon>Panagrolaimidae</taxon>
        <taxon>Panagrellus</taxon>
    </lineage>
</organism>
<evidence type="ECO:0000313" key="25">
    <source>
        <dbReference type="WBParaSite" id="Pan_g15712.t1"/>
    </source>
</evidence>
<feature type="transmembrane region" description="Helical" evidence="22">
    <location>
        <begin position="216"/>
        <end position="235"/>
    </location>
</feature>
<sequence>MDVYGKNDKSMHPKILVPRVWVNPLNFNFDHVGNAVLALFETLSYKGWNVIRDVLWHRRGAWAVVFLHVYVFLGCMIGLTLFVGVVVANYMENRGTALLTVDQRRWHDLKSRLRMAQPLHVPPKPDESAKWRTYLYELTTSKPFKQFYALLVLGVSGSLVIPWNVEEEKERPDALFYATVVASVCNILFTIEVIFKTIAFTMRGFWQSKRNRIDMLITILGNIWILMHFAMALPAGVMSAKTSLRRFTYTFGYSVVISRFFTITGRKSTLKMLMTTVLMSMVRSMFIISAMFLLVLFYAYTGVILFGMVRYGQAISKHVNFRTAREALVVLFRSVTGEDWNDIMHAIGMSNPPFCLGREGMNYWETDCGNYYCGMVYFCSFYLIITYIVLNVLVAIIMENFSLFYSSEEDALLSYADLRNFQLVWNMVDIHQKGYIPVCRVKFLLRLLKGRLEVDPNKDKLLFKHMCFEMERLHNGEDVSFHDILSMLSYRSVDIRKSLQLEELLQREELEYIIEEEVAKQTIRSWLEACLKRIKIEKQASSKGLLSQIRNAQLSGTFSGMPRTSITEPVPLSQFMETTVLNPPVVTRRDSIPLHDISPVSETILEEKPLVPKKAKTRRSSIPELMGEAKKLVWGPRVKAMPTQSNMPDRPTIATVKEGIILDKAGLFPKRSEKRSTLKQFTMATCDLPDLDEGAEEDELLAIDRRLSFDDFHPRDILNSPSDTLMRTVNSETTTNEIHSWWKEVSMSN</sequence>
<evidence type="ECO:0000256" key="9">
    <source>
        <dbReference type="ARBA" id="ARBA00023053"/>
    </source>
</evidence>
<keyword evidence="13" id="KW-1015">Disulfide bond</keyword>
<evidence type="ECO:0000256" key="21">
    <source>
        <dbReference type="ARBA" id="ARBA00082498"/>
    </source>
</evidence>
<evidence type="ECO:0000256" key="19">
    <source>
        <dbReference type="ARBA" id="ARBA00074738"/>
    </source>
</evidence>
<dbReference type="GO" id="GO:0005272">
    <property type="term" value="F:sodium channel activity"/>
    <property type="evidence" value="ECO:0007669"/>
    <property type="project" value="UniProtKB-KW"/>
</dbReference>
<evidence type="ECO:0000256" key="22">
    <source>
        <dbReference type="SAM" id="Phobius"/>
    </source>
</evidence>
<dbReference type="GO" id="GO:0032224">
    <property type="term" value="P:positive regulation of synaptic transmission, cholinergic"/>
    <property type="evidence" value="ECO:0007669"/>
    <property type="project" value="TreeGrafter"/>
</dbReference>
<dbReference type="InterPro" id="IPR027359">
    <property type="entry name" value="Volt_channel_dom_sf"/>
</dbReference>
<evidence type="ECO:0000256" key="16">
    <source>
        <dbReference type="ARBA" id="ARBA00023303"/>
    </source>
</evidence>
<evidence type="ECO:0000256" key="3">
    <source>
        <dbReference type="ARBA" id="ARBA00022461"/>
    </source>
</evidence>
<dbReference type="PANTHER" id="PTHR46141:SF1">
    <property type="entry name" value="SODIUM LEAK CHANNEL NALCN"/>
    <property type="match status" value="1"/>
</dbReference>
<keyword evidence="9" id="KW-0915">Sodium</keyword>
<evidence type="ECO:0000256" key="5">
    <source>
        <dbReference type="ARBA" id="ARBA00022692"/>
    </source>
</evidence>
<dbReference type="Gene3D" id="1.10.287.70">
    <property type="match status" value="2"/>
</dbReference>
<evidence type="ECO:0000256" key="4">
    <source>
        <dbReference type="ARBA" id="ARBA00022475"/>
    </source>
</evidence>
<keyword evidence="7" id="KW-0851">Voltage-gated channel</keyword>
<dbReference type="GO" id="GO:0032230">
    <property type="term" value="P:positive regulation of synaptic transmission, GABAergic"/>
    <property type="evidence" value="ECO:0007669"/>
    <property type="project" value="TreeGrafter"/>
</dbReference>
<evidence type="ECO:0000256" key="11">
    <source>
        <dbReference type="ARBA" id="ARBA00023065"/>
    </source>
</evidence>
<dbReference type="GO" id="GO:0005886">
    <property type="term" value="C:plasma membrane"/>
    <property type="evidence" value="ECO:0007669"/>
    <property type="project" value="UniProtKB-SubCell"/>
</dbReference>
<dbReference type="AlphaFoldDB" id="A0A7E4ZT64"/>
<dbReference type="InterPro" id="IPR028823">
    <property type="entry name" value="NALCN"/>
</dbReference>
<keyword evidence="24" id="KW-1185">Reference proteome</keyword>
<keyword evidence="15" id="KW-0739">Sodium transport</keyword>
<keyword evidence="12 22" id="KW-0472">Membrane</keyword>
<evidence type="ECO:0000256" key="2">
    <source>
        <dbReference type="ARBA" id="ARBA00022448"/>
    </source>
</evidence>
<keyword evidence="6" id="KW-0677">Repeat</keyword>
<dbReference type="Pfam" id="PF00520">
    <property type="entry name" value="Ion_trans"/>
    <property type="match status" value="2"/>
</dbReference>
<dbReference type="FunFam" id="1.10.238.10:FF:000080">
    <property type="entry name" value="Sodium leak channel non-selective protein"/>
    <property type="match status" value="1"/>
</dbReference>
<keyword evidence="3" id="KW-0894">Sodium channel</keyword>
<name>A0A7E4ZT64_PANRE</name>
<evidence type="ECO:0000256" key="13">
    <source>
        <dbReference type="ARBA" id="ARBA00023157"/>
    </source>
</evidence>
<keyword evidence="10" id="KW-0175">Coiled coil</keyword>
<evidence type="ECO:0000256" key="6">
    <source>
        <dbReference type="ARBA" id="ARBA00022737"/>
    </source>
</evidence>
<evidence type="ECO:0000256" key="7">
    <source>
        <dbReference type="ARBA" id="ARBA00022882"/>
    </source>
</evidence>
<dbReference type="Gene3D" id="1.10.238.10">
    <property type="entry name" value="EF-hand"/>
    <property type="match status" value="1"/>
</dbReference>
<feature type="transmembrane region" description="Helical" evidence="22">
    <location>
        <begin position="175"/>
        <end position="195"/>
    </location>
</feature>
<reference evidence="24" key="1">
    <citation type="journal article" date="2013" name="Genetics">
        <title>The draft genome and transcriptome of Panagrellus redivivus are shaped by the harsh demands of a free-living lifestyle.</title>
        <authorList>
            <person name="Srinivasan J."/>
            <person name="Dillman A.R."/>
            <person name="Macchietto M.G."/>
            <person name="Heikkinen L."/>
            <person name="Lakso M."/>
            <person name="Fracchia K.M."/>
            <person name="Antoshechkin I."/>
            <person name="Mortazavi A."/>
            <person name="Wong G."/>
            <person name="Sternberg P.W."/>
        </authorList>
    </citation>
    <scope>NUCLEOTIDE SEQUENCE [LARGE SCALE GENOMIC DNA]</scope>
    <source>
        <strain evidence="24">MT8872</strain>
    </source>
</reference>
<evidence type="ECO:0000256" key="14">
    <source>
        <dbReference type="ARBA" id="ARBA00023180"/>
    </source>
</evidence>
<keyword evidence="14" id="KW-0325">Glycoprotein</keyword>
<dbReference type="InterPro" id="IPR005821">
    <property type="entry name" value="Ion_trans_dom"/>
</dbReference>
<comment type="catalytic activity">
    <reaction evidence="17">
        <text>Na(+)(in) = Na(+)(out)</text>
        <dbReference type="Rhea" id="RHEA:34963"/>
        <dbReference type="ChEBI" id="CHEBI:29101"/>
    </reaction>
</comment>
<dbReference type="Proteomes" id="UP000492821">
    <property type="component" value="Unassembled WGS sequence"/>
</dbReference>
<feature type="domain" description="Ion transport" evidence="23">
    <location>
        <begin position="144"/>
        <end position="408"/>
    </location>
</feature>
<evidence type="ECO:0000256" key="20">
    <source>
        <dbReference type="ARBA" id="ARBA00081688"/>
    </source>
</evidence>